<feature type="transmembrane region" description="Helical" evidence="10">
    <location>
        <begin position="41"/>
        <end position="61"/>
    </location>
</feature>
<keyword evidence="4" id="KW-0633">Potassium transport</keyword>
<dbReference type="NCBIfam" id="TIGR00933">
    <property type="entry name" value="2a38"/>
    <property type="match status" value="1"/>
</dbReference>
<reference evidence="11" key="2">
    <citation type="submission" date="2018-07" db="EMBL/GenBank/DDBJ databases">
        <authorList>
            <person name="Quirk P.G."/>
            <person name="Krulwich T.A."/>
        </authorList>
    </citation>
    <scope>NUCLEOTIDE SEQUENCE</scope>
    <source>
        <strain evidence="11">CCRI-22567</strain>
    </source>
</reference>
<feature type="transmembrane region" description="Helical" evidence="10">
    <location>
        <begin position="227"/>
        <end position="246"/>
    </location>
</feature>
<dbReference type="RefSeq" id="WP_068913392.1">
    <property type="nucleotide sequence ID" value="NZ_MBEW02000008.1"/>
</dbReference>
<keyword evidence="6" id="KW-0630">Potassium</keyword>
<keyword evidence="5 10" id="KW-0812">Transmembrane</keyword>
<feature type="transmembrane region" description="Helical" evidence="10">
    <location>
        <begin position="403"/>
        <end position="424"/>
    </location>
</feature>
<sequence>MNIFRKFSGSQIIAGGFFLLILIGAFLLSLPVSSASGEPTNYFDCVFTATSALCVTGLVVLDTGTYWSVFGKFIIIALIQIGGVGFMSLATMPVIFAGKKISFSQRMLVKDSLGISVVNGVVKLLKKILLLVVTTELIGAALLSIVFVPQFGFKKGILYGLFHSISAFCNAGFDIMGNFSSLTAYQSSVIVNVTIMLLIIFGGLGFVVLVDGIHFKLRKKISLQSKVVLIVTSILIIFPTILFFLLEKGNSLATMTLKDSILASLFQVVSPRTAGFNTLELASLRESTSFLMIILMFIGGSPGSTAGGLKTTTIFVIIVSALSLIKNKPRVEAFKRTISYDIVNKALIILCLAFFLIITGTMIISFTNPEFSFMQVLYEVTSAYATVGLTLGITPKLNLIARVVLIIIMYFGRVGSLTVLYSFIKPDNKTGYEYPKEDVEIG</sequence>
<reference evidence="11 13" key="1">
    <citation type="journal article" date="2016" name="Genome Announc.">
        <title>Draft Genome Sequence of Criibacterium bergeronii gen. nov., sp. nov., Strain CCRI-22567T, Isolated from a Vaginal Sample from a Woman with Bacterial Vaginosis.</title>
        <authorList>
            <person name="Maheux A.F."/>
            <person name="Berube E."/>
            <person name="Boudreau D.K."/>
            <person name="Raymond F."/>
            <person name="Corbeil J."/>
            <person name="Roy P.H."/>
            <person name="Boissinot M."/>
            <person name="Omar R.F."/>
        </authorList>
    </citation>
    <scope>NUCLEOTIDE SEQUENCE [LARGE SCALE GENOMIC DNA]</scope>
    <source>
        <strain evidence="11 13">CCRI-22567</strain>
    </source>
</reference>
<feature type="transmembrane region" description="Helical" evidence="10">
    <location>
        <begin position="128"/>
        <end position="149"/>
    </location>
</feature>
<keyword evidence="2" id="KW-0813">Transport</keyword>
<evidence type="ECO:0000256" key="5">
    <source>
        <dbReference type="ARBA" id="ARBA00022692"/>
    </source>
</evidence>
<comment type="subcellular location">
    <subcellularLocation>
        <location evidence="1">Cell membrane</location>
        <topology evidence="1">Multi-pass membrane protein</topology>
    </subcellularLocation>
</comment>
<dbReference type="EMBL" id="MBEW02000008">
    <property type="protein sequence ID" value="RDY21358.1"/>
    <property type="molecule type" value="Genomic_DNA"/>
</dbReference>
<comment type="caution">
    <text evidence="11">The sequence shown here is derived from an EMBL/GenBank/DDBJ whole genome shotgun (WGS) entry which is preliminary data.</text>
</comment>
<dbReference type="InterPro" id="IPR003445">
    <property type="entry name" value="Cat_transpt"/>
</dbReference>
<evidence type="ECO:0000313" key="11">
    <source>
        <dbReference type="EMBL" id="RDY21358.1"/>
    </source>
</evidence>
<keyword evidence="8" id="KW-0406">Ion transport</keyword>
<dbReference type="PANTHER" id="PTHR32024:SF1">
    <property type="entry name" value="KTR SYSTEM POTASSIUM UPTAKE PROTEIN B"/>
    <property type="match status" value="1"/>
</dbReference>
<evidence type="ECO:0000256" key="6">
    <source>
        <dbReference type="ARBA" id="ARBA00022958"/>
    </source>
</evidence>
<evidence type="ECO:0000313" key="13">
    <source>
        <dbReference type="Proteomes" id="UP000093352"/>
    </source>
</evidence>
<feature type="transmembrane region" description="Helical" evidence="10">
    <location>
        <begin position="346"/>
        <end position="366"/>
    </location>
</feature>
<dbReference type="EMBL" id="VJXW01000004">
    <property type="protein sequence ID" value="TRW27748.1"/>
    <property type="molecule type" value="Genomic_DNA"/>
</dbReference>
<organism evidence="11 13">
    <name type="scientific">Criibacterium bergeronii</name>
    <dbReference type="NCBI Taxonomy" id="1871336"/>
    <lineage>
        <taxon>Bacteria</taxon>
        <taxon>Bacillati</taxon>
        <taxon>Bacillota</taxon>
        <taxon>Clostridia</taxon>
        <taxon>Peptostreptococcales</taxon>
        <taxon>Filifactoraceae</taxon>
        <taxon>Criibacterium</taxon>
    </lineage>
</organism>
<name>A0A371ILJ3_9FIRM</name>
<evidence type="ECO:0000313" key="14">
    <source>
        <dbReference type="Proteomes" id="UP000319424"/>
    </source>
</evidence>
<keyword evidence="3" id="KW-1003">Cell membrane</keyword>
<gene>
    <name evidence="11" type="ORF">BBG48_005370</name>
    <name evidence="12" type="ORF">FL857_04045</name>
</gene>
<keyword evidence="9 10" id="KW-0472">Membrane</keyword>
<dbReference type="Proteomes" id="UP000319424">
    <property type="component" value="Unassembled WGS sequence"/>
</dbReference>
<protein>
    <recommendedName>
        <fullName evidence="15">Trk family potassium uptake protein</fullName>
    </recommendedName>
</protein>
<evidence type="ECO:0000256" key="7">
    <source>
        <dbReference type="ARBA" id="ARBA00022989"/>
    </source>
</evidence>
<evidence type="ECO:0000256" key="8">
    <source>
        <dbReference type="ARBA" id="ARBA00023065"/>
    </source>
</evidence>
<accession>A0A371ILJ3</accession>
<dbReference type="GO" id="GO:0015379">
    <property type="term" value="F:potassium:chloride symporter activity"/>
    <property type="evidence" value="ECO:0007669"/>
    <property type="project" value="InterPro"/>
</dbReference>
<evidence type="ECO:0000256" key="9">
    <source>
        <dbReference type="ARBA" id="ARBA00023136"/>
    </source>
</evidence>
<keyword evidence="7 10" id="KW-1133">Transmembrane helix</keyword>
<keyword evidence="13" id="KW-1185">Reference proteome</keyword>
<feature type="transmembrane region" description="Helical" evidence="10">
    <location>
        <begin position="12"/>
        <end position="29"/>
    </location>
</feature>
<evidence type="ECO:0000256" key="2">
    <source>
        <dbReference type="ARBA" id="ARBA00022448"/>
    </source>
</evidence>
<feature type="transmembrane region" description="Helical" evidence="10">
    <location>
        <begin position="156"/>
        <end position="177"/>
    </location>
</feature>
<dbReference type="AlphaFoldDB" id="A0A371ILJ3"/>
<feature type="transmembrane region" description="Helical" evidence="10">
    <location>
        <begin position="189"/>
        <end position="215"/>
    </location>
</feature>
<feature type="transmembrane region" description="Helical" evidence="10">
    <location>
        <begin position="73"/>
        <end position="97"/>
    </location>
</feature>
<dbReference type="Pfam" id="PF02386">
    <property type="entry name" value="TrkH"/>
    <property type="match status" value="1"/>
</dbReference>
<dbReference type="OrthoDB" id="9810952at2"/>
<evidence type="ECO:0008006" key="15">
    <source>
        <dbReference type="Google" id="ProtNLM"/>
    </source>
</evidence>
<evidence type="ECO:0000256" key="1">
    <source>
        <dbReference type="ARBA" id="ARBA00004651"/>
    </source>
</evidence>
<dbReference type="STRING" id="1871336.BBG48_10415"/>
<dbReference type="Proteomes" id="UP000093352">
    <property type="component" value="Unassembled WGS sequence"/>
</dbReference>
<evidence type="ECO:0000256" key="4">
    <source>
        <dbReference type="ARBA" id="ARBA00022538"/>
    </source>
</evidence>
<dbReference type="PANTHER" id="PTHR32024">
    <property type="entry name" value="TRK SYSTEM POTASSIUM UPTAKE PROTEIN TRKG-RELATED"/>
    <property type="match status" value="1"/>
</dbReference>
<proteinExistence type="predicted"/>
<evidence type="ECO:0000256" key="10">
    <source>
        <dbReference type="SAM" id="Phobius"/>
    </source>
</evidence>
<dbReference type="InterPro" id="IPR004772">
    <property type="entry name" value="TrkH"/>
</dbReference>
<feature type="transmembrane region" description="Helical" evidence="10">
    <location>
        <begin position="306"/>
        <end position="325"/>
    </location>
</feature>
<dbReference type="GO" id="GO:0005886">
    <property type="term" value="C:plasma membrane"/>
    <property type="evidence" value="ECO:0007669"/>
    <property type="project" value="UniProtKB-SubCell"/>
</dbReference>
<evidence type="ECO:0000313" key="12">
    <source>
        <dbReference type="EMBL" id="TRW27748.1"/>
    </source>
</evidence>
<evidence type="ECO:0000256" key="3">
    <source>
        <dbReference type="ARBA" id="ARBA00022475"/>
    </source>
</evidence>
<reference evidence="12 14" key="3">
    <citation type="submission" date="2019-07" db="EMBL/GenBank/DDBJ databases">
        <title>Criibacterium bergeronii gen. nov., sp. nov. isolated from human clinical samples.</title>
        <authorList>
            <person name="Maheux A.F."/>
            <person name="Boudreau D.K."/>
            <person name="Berube E."/>
            <person name="Brodeur S."/>
            <person name="Bernard K.A."/>
            <person name="Abed J.Y."/>
            <person name="Ducrey E."/>
            <person name="Guay E.F."/>
            <person name="Raymond F."/>
            <person name="Corbeil J."/>
            <person name="Domingo M.-C."/>
            <person name="Roy P.H."/>
            <person name="Boissinot M."/>
            <person name="Tocheva E.I."/>
            <person name="Omar R.F."/>
        </authorList>
    </citation>
    <scope>NUCLEOTIDE SEQUENCE [LARGE SCALE GENOMIC DNA]</scope>
    <source>
        <strain evidence="12 14">CCRI-24246</strain>
    </source>
</reference>